<organism evidence="13 14">
    <name type="scientific">Priestia megaterium (strain ATCC 12872 / QMB1551)</name>
    <name type="common">Bacillus megaterium</name>
    <dbReference type="NCBI Taxonomy" id="545693"/>
    <lineage>
        <taxon>Bacteria</taxon>
        <taxon>Bacillati</taxon>
        <taxon>Bacillota</taxon>
        <taxon>Bacilli</taxon>
        <taxon>Bacillales</taxon>
        <taxon>Bacillaceae</taxon>
        <taxon>Priestia</taxon>
    </lineage>
</organism>
<dbReference type="Pfam" id="PF20511">
    <property type="entry name" value="PMI_typeI_cat"/>
    <property type="match status" value="1"/>
</dbReference>
<keyword evidence="5 7" id="KW-0862">Zinc</keyword>
<dbReference type="InterPro" id="IPR001250">
    <property type="entry name" value="Man6P_Isoase-1"/>
</dbReference>
<comment type="catalytic activity">
    <reaction evidence="1 7">
        <text>D-mannose 6-phosphate = D-fructose 6-phosphate</text>
        <dbReference type="Rhea" id="RHEA:12356"/>
        <dbReference type="ChEBI" id="CHEBI:58735"/>
        <dbReference type="ChEBI" id="CHEBI:61527"/>
        <dbReference type="EC" id="5.3.1.8"/>
    </reaction>
</comment>
<feature type="binding site" evidence="8">
    <location>
        <position position="115"/>
    </location>
    <ligand>
        <name>Zn(2+)</name>
        <dbReference type="ChEBI" id="CHEBI:29105"/>
    </ligand>
</feature>
<evidence type="ECO:0000313" key="13">
    <source>
        <dbReference type="EMBL" id="ADE68161.1"/>
    </source>
</evidence>
<dbReference type="eggNOG" id="COG1482">
    <property type="taxonomic scope" value="Bacteria"/>
</dbReference>
<dbReference type="InterPro" id="IPR014628">
    <property type="entry name" value="Man6P_isomerase_Firm_short"/>
</dbReference>
<evidence type="ECO:0000256" key="1">
    <source>
        <dbReference type="ARBA" id="ARBA00000757"/>
    </source>
</evidence>
<reference evidence="13 14" key="1">
    <citation type="journal article" date="2011" name="J. Bacteriol.">
        <title>Genome sequences of the biotechnologically important Bacillus megaterium strains QM B1551 and DSM319.</title>
        <authorList>
            <person name="Eppinger M."/>
            <person name="Bunk B."/>
            <person name="Johns M.A."/>
            <person name="Edirisinghe J.N."/>
            <person name="Kutumbaka K.K."/>
            <person name="Koenig S.S."/>
            <person name="Huot Creasy H."/>
            <person name="Rosovitz M.J."/>
            <person name="Riley D.R."/>
            <person name="Daugherty S."/>
            <person name="Martin M."/>
            <person name="Elbourne L.D."/>
            <person name="Paulsen I."/>
            <person name="Biedendieck R."/>
            <person name="Braun C."/>
            <person name="Grayburn S."/>
            <person name="Dhingra S."/>
            <person name="Lukyanchuk V."/>
            <person name="Ball B."/>
            <person name="Ul-Qamar R."/>
            <person name="Seibel J."/>
            <person name="Bremer E."/>
            <person name="Jahn D."/>
            <person name="Ravel J."/>
            <person name="Vary P.S."/>
        </authorList>
    </citation>
    <scope>NUCLEOTIDE SEQUENCE [LARGE SCALE GENOMIC DNA]</scope>
    <source>
        <strain evidence="14">ATCC 12872 / QMB1551</strain>
    </source>
</reference>
<evidence type="ECO:0000256" key="2">
    <source>
        <dbReference type="ARBA" id="ARBA00010772"/>
    </source>
</evidence>
<accession>D5DY79</accession>
<dbReference type="AlphaFoldDB" id="D5DY79"/>
<feature type="binding site" evidence="8">
    <location>
        <position position="97"/>
    </location>
    <ligand>
        <name>Zn(2+)</name>
        <dbReference type="ChEBI" id="CHEBI:29105"/>
    </ligand>
</feature>
<feature type="binding site" evidence="8">
    <location>
        <position position="172"/>
    </location>
    <ligand>
        <name>Zn(2+)</name>
        <dbReference type="ChEBI" id="CHEBI:29105"/>
    </ligand>
</feature>
<feature type="domain" description="Mannose-6-phosphate isomerase cupin" evidence="12">
    <location>
        <begin position="238"/>
        <end position="315"/>
    </location>
</feature>
<dbReference type="GO" id="GO:0004476">
    <property type="term" value="F:mannose-6-phosphate isomerase activity"/>
    <property type="evidence" value="ECO:0007669"/>
    <property type="project" value="UniProtKB-UniRule"/>
</dbReference>
<evidence type="ECO:0000256" key="9">
    <source>
        <dbReference type="PIRSR" id="PIRSR036894-2"/>
    </source>
</evidence>
<evidence type="ECO:0000256" key="10">
    <source>
        <dbReference type="SAM" id="MobiDB-lite"/>
    </source>
</evidence>
<dbReference type="CDD" id="cd07010">
    <property type="entry name" value="cupin_PMI_type_I_N_bac"/>
    <property type="match status" value="1"/>
</dbReference>
<feature type="active site" evidence="9">
    <location>
        <position position="192"/>
    </location>
</feature>
<sequence length="336" mass="38702">MKKPIFLEPLFQERIWGGNRLSKIYGYQTPSNQTGECWAISAHSNGQNVVRSGELKGKLLEDLWREYPDLFGHFESDRFPLLIKILDANEDLSVQVHPNDDYASEYEYGELGKTECWYIIDCDENADMIFGHHAQSKEEFIRMVDNGHWNDLLQRVKIKPGDFFYVPSGTIHALCKGTLVLETQQSSDTTYRVYDYDRRDDKGNLRELHLEKAIEVTTVPHVTSKVEPAFIKMSGGSIITFVEEDYFTVYKWDVQTEMELMQDAHFLLASVIEGEGTLCTEDGEYALQKGDHFILPHDLDSFKIKGTLQLISSHPNYKGSQHRKMESTARRQMANI</sequence>
<keyword evidence="4 7" id="KW-0479">Metal-binding</keyword>
<dbReference type="InterPro" id="IPR051804">
    <property type="entry name" value="Carb_Metab_Reg_Kinase/Isom"/>
</dbReference>
<dbReference type="InterPro" id="IPR049071">
    <property type="entry name" value="MPI_cupin_dom"/>
</dbReference>
<dbReference type="EMBL" id="CP001983">
    <property type="protein sequence ID" value="ADE68161.1"/>
    <property type="molecule type" value="Genomic_DNA"/>
</dbReference>
<keyword evidence="6 7" id="KW-0413">Isomerase</keyword>
<dbReference type="InterPro" id="IPR011051">
    <property type="entry name" value="RmlC_Cupin_sf"/>
</dbReference>
<evidence type="ECO:0000259" key="11">
    <source>
        <dbReference type="Pfam" id="PF20511"/>
    </source>
</evidence>
<feature type="region of interest" description="Disordered" evidence="10">
    <location>
        <begin position="316"/>
        <end position="336"/>
    </location>
</feature>
<evidence type="ECO:0000256" key="8">
    <source>
        <dbReference type="PIRSR" id="PIRSR036894-1"/>
    </source>
</evidence>
<dbReference type="GO" id="GO:0005975">
    <property type="term" value="P:carbohydrate metabolic process"/>
    <property type="evidence" value="ECO:0007669"/>
    <property type="project" value="UniProtKB-UniRule"/>
</dbReference>
<protein>
    <recommendedName>
        <fullName evidence="3 7">Mannose-6-phosphate isomerase</fullName>
        <ecNumber evidence="3 7">5.3.1.8</ecNumber>
    </recommendedName>
</protein>
<dbReference type="PIRSF" id="PIRSF036894">
    <property type="entry name" value="PMI_Firm_short"/>
    <property type="match status" value="1"/>
</dbReference>
<evidence type="ECO:0000256" key="5">
    <source>
        <dbReference type="ARBA" id="ARBA00022833"/>
    </source>
</evidence>
<dbReference type="Proteomes" id="UP000000935">
    <property type="component" value="Chromosome"/>
</dbReference>
<keyword evidence="14" id="KW-1185">Reference proteome</keyword>
<evidence type="ECO:0000256" key="7">
    <source>
        <dbReference type="PIRNR" id="PIRNR036894"/>
    </source>
</evidence>
<comment type="similarity">
    <text evidence="2 7">Belongs to the mannose-6-phosphate isomerase type 1 family.</text>
</comment>
<evidence type="ECO:0000313" key="14">
    <source>
        <dbReference type="Proteomes" id="UP000000935"/>
    </source>
</evidence>
<evidence type="ECO:0000256" key="6">
    <source>
        <dbReference type="ARBA" id="ARBA00023235"/>
    </source>
</evidence>
<dbReference type="EC" id="5.3.1.8" evidence="3 7"/>
<proteinExistence type="inferred from homology"/>
<gene>
    <name evidence="13" type="primary">manA</name>
    <name evidence="13" type="ordered locus">BMQ_1128</name>
</gene>
<name>D5DY79_PRIM1</name>
<evidence type="ECO:0000256" key="3">
    <source>
        <dbReference type="ARBA" id="ARBA00011956"/>
    </source>
</evidence>
<dbReference type="STRING" id="545693.BMQ_1128"/>
<feature type="domain" description="Phosphomannose isomerase type I catalytic" evidence="11">
    <location>
        <begin position="6"/>
        <end position="107"/>
    </location>
</feature>
<dbReference type="InterPro" id="IPR046457">
    <property type="entry name" value="PMI_typeI_cat"/>
</dbReference>
<dbReference type="HOGENOM" id="CLU_020529_0_0_9"/>
<comment type="cofactor">
    <cofactor evidence="8">
        <name>Zn(2+)</name>
        <dbReference type="ChEBI" id="CHEBI:29105"/>
    </cofactor>
    <text evidence="8">Binds 1 zinc ion per subunit.</text>
</comment>
<dbReference type="SUPFAM" id="SSF51182">
    <property type="entry name" value="RmlC-like cupins"/>
    <property type="match status" value="1"/>
</dbReference>
<dbReference type="Gene3D" id="2.60.120.10">
    <property type="entry name" value="Jelly Rolls"/>
    <property type="match status" value="2"/>
</dbReference>
<evidence type="ECO:0000259" key="12">
    <source>
        <dbReference type="Pfam" id="PF21621"/>
    </source>
</evidence>
<dbReference type="Pfam" id="PF21621">
    <property type="entry name" value="MPI_cupin_dom"/>
    <property type="match status" value="1"/>
</dbReference>
<dbReference type="PANTHER" id="PTHR42742:SF3">
    <property type="entry name" value="FRUCTOKINASE"/>
    <property type="match status" value="1"/>
</dbReference>
<dbReference type="RefSeq" id="WP_013055836.1">
    <property type="nucleotide sequence ID" value="NC_014019.1"/>
</dbReference>
<dbReference type="InterPro" id="IPR014710">
    <property type="entry name" value="RmlC-like_jellyroll"/>
</dbReference>
<dbReference type="NCBIfam" id="TIGR00218">
    <property type="entry name" value="manA"/>
    <property type="match status" value="1"/>
</dbReference>
<dbReference type="GO" id="GO:0008270">
    <property type="term" value="F:zinc ion binding"/>
    <property type="evidence" value="ECO:0007669"/>
    <property type="project" value="UniProtKB-UniRule"/>
</dbReference>
<evidence type="ECO:0000256" key="4">
    <source>
        <dbReference type="ARBA" id="ARBA00022723"/>
    </source>
</evidence>
<dbReference type="PANTHER" id="PTHR42742">
    <property type="entry name" value="TRANSCRIPTIONAL REPRESSOR MPRA"/>
    <property type="match status" value="1"/>
</dbReference>
<dbReference type="KEGG" id="bmq:BMQ_1128"/>